<feature type="transmembrane region" description="Helical" evidence="1">
    <location>
        <begin position="214"/>
        <end position="236"/>
    </location>
</feature>
<evidence type="ECO:0000313" key="3">
    <source>
        <dbReference type="Proteomes" id="UP000076502"/>
    </source>
</evidence>
<accession>A0A154PD27</accession>
<feature type="non-terminal residue" evidence="2">
    <location>
        <position position="1"/>
    </location>
</feature>
<dbReference type="EMBL" id="KQ434864">
    <property type="protein sequence ID" value="KZC09110.1"/>
    <property type="molecule type" value="Genomic_DNA"/>
</dbReference>
<evidence type="ECO:0008006" key="4">
    <source>
        <dbReference type="Google" id="ProtNLM"/>
    </source>
</evidence>
<sequence>FLDSHASKINALNLPRVVRNGTGPIDLSCVYDVRSDENGLVVKWYQNMDQVYQWIPPMLPQDVGVINGLAEYPEENLRQPNSRSVIRLRTVTVEMGGEYTSPEKDATIHVSSFNETHLNLTCVVNGAQPRPFLKFYVEGVEVHDYYDRTEKTEWYRKDLSVKVVIIRNTFEPMLLDCEVSIPQTEYKRRERIVYYPGSNGFNDQKRIYLRYLRWYHMVHFILLTSVYIIILCLCIFQLNLCRKRAPYQGVTNRRL</sequence>
<dbReference type="OrthoDB" id="6478865at2759"/>
<protein>
    <recommendedName>
        <fullName evidence="4">Ig-like domain-containing protein</fullName>
    </recommendedName>
</protein>
<reference evidence="2 3" key="1">
    <citation type="submission" date="2015-07" db="EMBL/GenBank/DDBJ databases">
        <title>The genome of Dufourea novaeangliae.</title>
        <authorList>
            <person name="Pan H."/>
            <person name="Kapheim K."/>
        </authorList>
    </citation>
    <scope>NUCLEOTIDE SEQUENCE [LARGE SCALE GENOMIC DNA]</scope>
    <source>
        <strain evidence="2">0120121106</strain>
        <tissue evidence="2">Whole body</tissue>
    </source>
</reference>
<keyword evidence="3" id="KW-1185">Reference proteome</keyword>
<keyword evidence="1" id="KW-0472">Membrane</keyword>
<gene>
    <name evidence="2" type="ORF">WN55_11574</name>
</gene>
<dbReference type="PANTHER" id="PTHR21261">
    <property type="entry name" value="BEAT PROTEIN"/>
    <property type="match status" value="1"/>
</dbReference>
<evidence type="ECO:0000256" key="1">
    <source>
        <dbReference type="SAM" id="Phobius"/>
    </source>
</evidence>
<keyword evidence="1" id="KW-0812">Transmembrane</keyword>
<organism evidence="2 3">
    <name type="scientific">Dufourea novaeangliae</name>
    <name type="common">Sweat bee</name>
    <dbReference type="NCBI Taxonomy" id="178035"/>
    <lineage>
        <taxon>Eukaryota</taxon>
        <taxon>Metazoa</taxon>
        <taxon>Ecdysozoa</taxon>
        <taxon>Arthropoda</taxon>
        <taxon>Hexapoda</taxon>
        <taxon>Insecta</taxon>
        <taxon>Pterygota</taxon>
        <taxon>Neoptera</taxon>
        <taxon>Endopterygota</taxon>
        <taxon>Hymenoptera</taxon>
        <taxon>Apocrita</taxon>
        <taxon>Aculeata</taxon>
        <taxon>Apoidea</taxon>
        <taxon>Anthophila</taxon>
        <taxon>Halictidae</taxon>
        <taxon>Rophitinae</taxon>
        <taxon>Dufourea</taxon>
    </lineage>
</organism>
<name>A0A154PD27_DUFNO</name>
<evidence type="ECO:0000313" key="2">
    <source>
        <dbReference type="EMBL" id="KZC09110.1"/>
    </source>
</evidence>
<keyword evidence="1" id="KW-1133">Transmembrane helix</keyword>
<dbReference type="Proteomes" id="UP000076502">
    <property type="component" value="Unassembled WGS sequence"/>
</dbReference>
<dbReference type="AlphaFoldDB" id="A0A154PD27"/>
<proteinExistence type="predicted"/>